<accession>A0A1G9RYP3</accession>
<dbReference type="GO" id="GO:0005524">
    <property type="term" value="F:ATP binding"/>
    <property type="evidence" value="ECO:0007669"/>
    <property type="project" value="UniProtKB-KW"/>
</dbReference>
<dbReference type="InterPro" id="IPR036388">
    <property type="entry name" value="WH-like_DNA-bd_sf"/>
</dbReference>
<dbReference type="PROSITE" id="PS50045">
    <property type="entry name" value="SIGMA54_INTERACT_4"/>
    <property type="match status" value="1"/>
</dbReference>
<keyword evidence="2" id="KW-0067">ATP-binding</keyword>
<dbReference type="Gene3D" id="1.10.8.60">
    <property type="match status" value="1"/>
</dbReference>
<dbReference type="InterPro" id="IPR003593">
    <property type="entry name" value="AAA+_ATPase"/>
</dbReference>
<dbReference type="CDD" id="cd00009">
    <property type="entry name" value="AAA"/>
    <property type="match status" value="1"/>
</dbReference>
<dbReference type="Gene3D" id="1.10.10.10">
    <property type="entry name" value="Winged helix-like DNA-binding domain superfamily/Winged helix DNA-binding domain"/>
    <property type="match status" value="1"/>
</dbReference>
<dbReference type="PROSITE" id="PS00676">
    <property type="entry name" value="SIGMA54_INTERACT_2"/>
    <property type="match status" value="1"/>
</dbReference>
<evidence type="ECO:0000256" key="2">
    <source>
        <dbReference type="ARBA" id="ARBA00022840"/>
    </source>
</evidence>
<dbReference type="FunFam" id="3.40.50.300:FF:000006">
    <property type="entry name" value="DNA-binding transcriptional regulator NtrC"/>
    <property type="match status" value="1"/>
</dbReference>
<dbReference type="STRING" id="1121325.SAMN04515677_10818"/>
<dbReference type="PANTHER" id="PTHR32071:SF57">
    <property type="entry name" value="C4-DICARBOXYLATE TRANSPORT TRANSCRIPTIONAL REGULATORY PROTEIN DCTD"/>
    <property type="match status" value="1"/>
</dbReference>
<dbReference type="GO" id="GO:0003677">
    <property type="term" value="F:DNA binding"/>
    <property type="evidence" value="ECO:0007669"/>
    <property type="project" value="UniProtKB-KW"/>
</dbReference>
<dbReference type="Proteomes" id="UP000199068">
    <property type="component" value="Unassembled WGS sequence"/>
</dbReference>
<gene>
    <name evidence="4" type="ORF">SAMN04515677_10818</name>
</gene>
<evidence type="ECO:0000259" key="3">
    <source>
        <dbReference type="PROSITE" id="PS50045"/>
    </source>
</evidence>
<proteinExistence type="predicted"/>
<dbReference type="PANTHER" id="PTHR32071">
    <property type="entry name" value="TRANSCRIPTIONAL REGULATORY PROTEIN"/>
    <property type="match status" value="1"/>
</dbReference>
<dbReference type="InterPro" id="IPR025662">
    <property type="entry name" value="Sigma_54_int_dom_ATP-bd_1"/>
</dbReference>
<feature type="domain" description="Sigma-54 factor interaction" evidence="3">
    <location>
        <begin position="337"/>
        <end position="562"/>
    </location>
</feature>
<dbReference type="GO" id="GO:0006355">
    <property type="term" value="P:regulation of DNA-templated transcription"/>
    <property type="evidence" value="ECO:0007669"/>
    <property type="project" value="InterPro"/>
</dbReference>
<evidence type="ECO:0000313" key="5">
    <source>
        <dbReference type="Proteomes" id="UP000199068"/>
    </source>
</evidence>
<sequence length="684" mass="78536">MEKRELAIITLKKDAGVIYSNQIKYFLGDNIKINLYSFEEDNLKLLHEKLIVLSVRLKYDEISAICPRDAQIIIPNLTFEKSSVKKISKLDEHKKVFVYNLSKSMALETITIIHKLGINIQNFTPSYPGADNILPDSIVLSPGEEILIDCHNCEIIDLGYRIIDLGCIADIAINLDLKHLIKEDLLNKFIDKVVPTSYITEKLLLSQTKLENKFDFLLASIDEGLVCISEDKIVQFYSHVAREILDVNENEMTGKYIGDYIKSFDFRQLKKQSANIQKVVKVKNIDINIDIRYTDICGFRGFIIKLAKFYESEKKQAKLRAQLMNSGNVSKYNFDDIVGNSKSIMESKKIAYKMAQSNSSILIIGESGTGKELFAQSIHSASCRSKGPFVAVNCSTFQEGLLQSELFGYDEGAFTGAKKGGKIGLFEMANKGTIFLDEIGEMDLNSQASLLRVIQERQIRRVGSDKVINVDIRIVAATNRDLKKLVCEGKFRKDLFYRLNVLPLKISPLRDREDDLFLIFESFKKNLDSNFILSDEVVDVFKRYNWDGNIRELSNLAEYFSYTGKERIEVSDLPEYILESFEKIDPCEKILQEEKSYDKLEFKRPLNDYIFVLNKMNQAYNLKQRIGRKKIYEYALEEHVFLTEQQIRSILLELQEHELVKVLSGRGGSIVTEKGILFLREYKK</sequence>
<dbReference type="SMART" id="SM00091">
    <property type="entry name" value="PAS"/>
    <property type="match status" value="1"/>
</dbReference>
<dbReference type="Gene3D" id="3.30.450.20">
    <property type="entry name" value="PAS domain"/>
    <property type="match status" value="1"/>
</dbReference>
<keyword evidence="4" id="KW-0238">DNA-binding</keyword>
<protein>
    <submittedName>
        <fullName evidence="4">Transcriptional regulator containing PAS, AAA-type ATPase, and DNA-binding Fis domains</fullName>
    </submittedName>
</protein>
<keyword evidence="5" id="KW-1185">Reference proteome</keyword>
<dbReference type="InterPro" id="IPR027417">
    <property type="entry name" value="P-loop_NTPase"/>
</dbReference>
<dbReference type="AlphaFoldDB" id="A0A1G9RYP3"/>
<evidence type="ECO:0000313" key="4">
    <source>
        <dbReference type="EMBL" id="SDM28336.1"/>
    </source>
</evidence>
<dbReference type="InterPro" id="IPR025943">
    <property type="entry name" value="Sigma_54_int_dom_ATP-bd_2"/>
</dbReference>
<dbReference type="InterPro" id="IPR002078">
    <property type="entry name" value="Sigma_54_int"/>
</dbReference>
<dbReference type="PROSITE" id="PS00675">
    <property type="entry name" value="SIGMA54_INTERACT_1"/>
    <property type="match status" value="1"/>
</dbReference>
<dbReference type="EMBL" id="FNGW01000008">
    <property type="protein sequence ID" value="SDM28336.1"/>
    <property type="molecule type" value="Genomic_DNA"/>
</dbReference>
<dbReference type="Pfam" id="PF00158">
    <property type="entry name" value="Sigma54_activat"/>
    <property type="match status" value="1"/>
</dbReference>
<name>A0A1G9RYP3_9FIRM</name>
<reference evidence="4 5" key="1">
    <citation type="submission" date="2016-10" db="EMBL/GenBank/DDBJ databases">
        <authorList>
            <person name="de Groot N.N."/>
        </authorList>
    </citation>
    <scope>NUCLEOTIDE SEQUENCE [LARGE SCALE GENOMIC DNA]</scope>
    <source>
        <strain evidence="4 5">DSM 797</strain>
    </source>
</reference>
<dbReference type="Gene3D" id="3.40.50.300">
    <property type="entry name" value="P-loop containing nucleotide triphosphate hydrolases"/>
    <property type="match status" value="1"/>
</dbReference>
<dbReference type="InterPro" id="IPR000014">
    <property type="entry name" value="PAS"/>
</dbReference>
<organism evidence="4 5">
    <name type="scientific">Romboutsia lituseburensis DSM 797</name>
    <dbReference type="NCBI Taxonomy" id="1121325"/>
    <lineage>
        <taxon>Bacteria</taxon>
        <taxon>Bacillati</taxon>
        <taxon>Bacillota</taxon>
        <taxon>Clostridia</taxon>
        <taxon>Peptostreptococcales</taxon>
        <taxon>Peptostreptococcaceae</taxon>
        <taxon>Romboutsia</taxon>
    </lineage>
</organism>
<keyword evidence="1" id="KW-0547">Nucleotide-binding</keyword>
<dbReference type="InterPro" id="IPR058031">
    <property type="entry name" value="AAA_lid_NorR"/>
</dbReference>
<evidence type="ECO:0000256" key="1">
    <source>
        <dbReference type="ARBA" id="ARBA00022741"/>
    </source>
</evidence>
<dbReference type="SMART" id="SM00382">
    <property type="entry name" value="AAA"/>
    <property type="match status" value="1"/>
</dbReference>
<dbReference type="SUPFAM" id="SSF52540">
    <property type="entry name" value="P-loop containing nucleoside triphosphate hydrolases"/>
    <property type="match status" value="1"/>
</dbReference>
<dbReference type="RefSeq" id="WP_092727141.1">
    <property type="nucleotide sequence ID" value="NZ_FNGW01000008.1"/>
</dbReference>
<dbReference type="Pfam" id="PF25601">
    <property type="entry name" value="AAA_lid_14"/>
    <property type="match status" value="1"/>
</dbReference>